<evidence type="ECO:0000313" key="2">
    <source>
        <dbReference type="EMBL" id="GFS10450.1"/>
    </source>
</evidence>
<comment type="caution">
    <text evidence="2">The sequence shown here is derived from an EMBL/GenBank/DDBJ whole genome shotgun (WGS) entry which is preliminary data.</text>
</comment>
<proteinExistence type="predicted"/>
<feature type="compositionally biased region" description="Basic and acidic residues" evidence="1">
    <location>
        <begin position="71"/>
        <end position="100"/>
    </location>
</feature>
<feature type="compositionally biased region" description="Polar residues" evidence="1">
    <location>
        <begin position="48"/>
        <end position="57"/>
    </location>
</feature>
<feature type="region of interest" description="Disordered" evidence="1">
    <location>
        <begin position="305"/>
        <end position="332"/>
    </location>
</feature>
<gene>
    <name evidence="2" type="ORF">ElyMa_001323600</name>
</gene>
<feature type="compositionally biased region" description="Basic and acidic residues" evidence="1">
    <location>
        <begin position="514"/>
        <end position="526"/>
    </location>
</feature>
<sequence>MNEREEYRRNQMEGSKATLLTNTPKDMIEEKETIEKKDEGTYMLNGSILEQRNVDTGQSEEGDLEGNAQHQAEKKQEEEDKNKQDIAQARDSEETRHSEDFSTSSFTSTWEVELEKSQVVVTIEKVGTFLSVVSRDIQEACELSNYLDVEWSEDSASSSLCTVSIPQATDVGERHHEYSPFQHPDRSIMKEWSVTEGNDGEEYDEDVGPLDDENDRGSSGRSTLLEILAGSCSVEENQLEINVCAECLEYDHKKVPLTSEIDRKGMEIRDIDEGILKDGHGVSVNLSDKSNSKLESHDLYVSKERMKGTEDMHSFNATASSKPSERTQKPQALDIKPKINKSHERCLTQEDKTAKINESHGKNLVMGDKKAKRNKSRWKNLTKEDKRAKMNKPHWKRLTQDSQNNQEVKREAKGVEKGWNIKPLHKCLFGKQGHETNSTLSDCSKGAALFEKSAKNKRFVDQEKGQEFVRASSIGMMKPCLESSVGPGKIKKGLLCQTDEMLFDIKRRAESWDEYESKRLKEKTESEESAGELGGGNLSVEERRTVQRKTRLRRVLKEREKSEEEIEREKSNRRKEWK</sequence>
<name>A0AAV4IKQ2_9GAST</name>
<accession>A0AAV4IKQ2</accession>
<protein>
    <submittedName>
        <fullName evidence="2">Uncharacterized protein</fullName>
    </submittedName>
</protein>
<feature type="compositionally biased region" description="Basic and acidic residues" evidence="1">
    <location>
        <begin position="555"/>
        <end position="570"/>
    </location>
</feature>
<feature type="region of interest" description="Disordered" evidence="1">
    <location>
        <begin position="196"/>
        <end position="219"/>
    </location>
</feature>
<evidence type="ECO:0000313" key="3">
    <source>
        <dbReference type="Proteomes" id="UP000762676"/>
    </source>
</evidence>
<dbReference type="EMBL" id="BMAT01002623">
    <property type="protein sequence ID" value="GFS10450.1"/>
    <property type="molecule type" value="Genomic_DNA"/>
</dbReference>
<keyword evidence="3" id="KW-1185">Reference proteome</keyword>
<dbReference type="AlphaFoldDB" id="A0AAV4IKQ2"/>
<feature type="compositionally biased region" description="Acidic residues" evidence="1">
    <location>
        <begin position="198"/>
        <end position="214"/>
    </location>
</feature>
<reference evidence="2 3" key="1">
    <citation type="journal article" date="2021" name="Elife">
        <title>Chloroplast acquisition without the gene transfer in kleptoplastic sea slugs, Plakobranchus ocellatus.</title>
        <authorList>
            <person name="Maeda T."/>
            <person name="Takahashi S."/>
            <person name="Yoshida T."/>
            <person name="Shimamura S."/>
            <person name="Takaki Y."/>
            <person name="Nagai Y."/>
            <person name="Toyoda A."/>
            <person name="Suzuki Y."/>
            <person name="Arimoto A."/>
            <person name="Ishii H."/>
            <person name="Satoh N."/>
            <person name="Nishiyama T."/>
            <person name="Hasebe M."/>
            <person name="Maruyama T."/>
            <person name="Minagawa J."/>
            <person name="Obokata J."/>
            <person name="Shigenobu S."/>
        </authorList>
    </citation>
    <scope>NUCLEOTIDE SEQUENCE [LARGE SCALE GENOMIC DNA]</scope>
</reference>
<feature type="compositionally biased region" description="Basic and acidic residues" evidence="1">
    <location>
        <begin position="26"/>
        <end position="40"/>
    </location>
</feature>
<feature type="compositionally biased region" description="Basic and acidic residues" evidence="1">
    <location>
        <begin position="1"/>
        <end position="11"/>
    </location>
</feature>
<feature type="region of interest" description="Disordered" evidence="1">
    <location>
        <begin position="514"/>
        <end position="578"/>
    </location>
</feature>
<dbReference type="Proteomes" id="UP000762676">
    <property type="component" value="Unassembled WGS sequence"/>
</dbReference>
<evidence type="ECO:0000256" key="1">
    <source>
        <dbReference type="SAM" id="MobiDB-lite"/>
    </source>
</evidence>
<feature type="region of interest" description="Disordered" evidence="1">
    <location>
        <begin position="1"/>
        <end position="108"/>
    </location>
</feature>
<organism evidence="2 3">
    <name type="scientific">Elysia marginata</name>
    <dbReference type="NCBI Taxonomy" id="1093978"/>
    <lineage>
        <taxon>Eukaryota</taxon>
        <taxon>Metazoa</taxon>
        <taxon>Spiralia</taxon>
        <taxon>Lophotrochozoa</taxon>
        <taxon>Mollusca</taxon>
        <taxon>Gastropoda</taxon>
        <taxon>Heterobranchia</taxon>
        <taxon>Euthyneura</taxon>
        <taxon>Panpulmonata</taxon>
        <taxon>Sacoglossa</taxon>
        <taxon>Placobranchoidea</taxon>
        <taxon>Plakobranchidae</taxon>
        <taxon>Elysia</taxon>
    </lineage>
</organism>